<feature type="region of interest" description="Disordered" evidence="2">
    <location>
        <begin position="234"/>
        <end position="269"/>
    </location>
</feature>
<organism evidence="3 4">
    <name type="scientific">Canna indica</name>
    <name type="common">Indian-shot</name>
    <dbReference type="NCBI Taxonomy" id="4628"/>
    <lineage>
        <taxon>Eukaryota</taxon>
        <taxon>Viridiplantae</taxon>
        <taxon>Streptophyta</taxon>
        <taxon>Embryophyta</taxon>
        <taxon>Tracheophyta</taxon>
        <taxon>Spermatophyta</taxon>
        <taxon>Magnoliopsida</taxon>
        <taxon>Liliopsida</taxon>
        <taxon>Zingiberales</taxon>
        <taxon>Cannaceae</taxon>
        <taxon>Canna</taxon>
    </lineage>
</organism>
<evidence type="ECO:0000313" key="3">
    <source>
        <dbReference type="EMBL" id="WOL16411.1"/>
    </source>
</evidence>
<sequence>MKMKHELRTTDNKSSSPVLPAAARARTISRRKVSPAADSANAAASSGPETRPKPAAPVHPSSSTNMARKALQFSKPKPATVHNARTVEHHAWHLPRRADANCKGSGGGEEDGAKVKELQSRLDESERSLRESQREVLALQAEMEKLRVLNAELKSQKKKLEDDLSAAEAKIKTLEKNVQVDSITRSGFGDELELVQKKLQNSRERGDDISKLQSIILKPSIKAVEIQTKSLIKKPSPPLLASKAPVSGPPPPPPPPPPPQHTQGRTKTVHKASAVVELYHSLTKRDRKQGPMINGGCASPLSGNPHISIVGELQNRSAHLLAIKSDVETKGNLIKHLIEKVRLASFSKMEDALSFVDWLDGELSTLADERAVLKHFDWPEKKADALREAAFEFRDVRKLEDEVSSFKDDASLPCDASLKKISSLLDKLERSVSRLIKLRTTSMVLFKECKIPTDWMLDSGMPSKMKQVSVKLAKVYMRRVSMELESARHSERESAQEALLFEGVRFAYRAHQFAGGLDSETMFIFEELKTRVESHDRGH</sequence>
<accession>A0AAQ3QP82</accession>
<dbReference type="GO" id="GO:0055028">
    <property type="term" value="C:cortical microtubule"/>
    <property type="evidence" value="ECO:0007669"/>
    <property type="project" value="TreeGrafter"/>
</dbReference>
<feature type="compositionally biased region" description="Basic and acidic residues" evidence="2">
    <location>
        <begin position="1"/>
        <end position="11"/>
    </location>
</feature>
<evidence type="ECO:0000256" key="2">
    <source>
        <dbReference type="SAM" id="MobiDB-lite"/>
    </source>
</evidence>
<reference evidence="3 4" key="1">
    <citation type="submission" date="2023-10" db="EMBL/GenBank/DDBJ databases">
        <title>Chromosome-scale genome assembly provides insights into flower coloration mechanisms of Canna indica.</title>
        <authorList>
            <person name="Li C."/>
        </authorList>
    </citation>
    <scope>NUCLEOTIDE SEQUENCE [LARGE SCALE GENOMIC DNA]</scope>
    <source>
        <tissue evidence="3">Flower</tissue>
    </source>
</reference>
<dbReference type="PANTHER" id="PTHR31342">
    <property type="entry name" value="PROTEIN CHUP1, CHLOROPLASTIC"/>
    <property type="match status" value="1"/>
</dbReference>
<keyword evidence="4" id="KW-1185">Reference proteome</keyword>
<dbReference type="Proteomes" id="UP001327560">
    <property type="component" value="Chromosome 8"/>
</dbReference>
<gene>
    <name evidence="3" type="ORF">Cni_G25198</name>
</gene>
<keyword evidence="1" id="KW-0175">Coiled coil</keyword>
<dbReference type="InterPro" id="IPR040265">
    <property type="entry name" value="CHUP1/IPGA1-like"/>
</dbReference>
<dbReference type="SUPFAM" id="SSF101447">
    <property type="entry name" value="Formin homology 2 domain (FH2 domain)"/>
    <property type="match status" value="1"/>
</dbReference>
<dbReference type="SUPFAM" id="SSF57997">
    <property type="entry name" value="Tropomyosin"/>
    <property type="match status" value="1"/>
</dbReference>
<proteinExistence type="predicted"/>
<feature type="compositionally biased region" description="Basic and acidic residues" evidence="2">
    <location>
        <begin position="111"/>
        <end position="130"/>
    </location>
</feature>
<feature type="compositionally biased region" description="Basic and acidic residues" evidence="2">
    <location>
        <begin position="85"/>
        <end position="100"/>
    </location>
</feature>
<feature type="compositionally biased region" description="Low complexity" evidence="2">
    <location>
        <begin position="34"/>
        <end position="46"/>
    </location>
</feature>
<dbReference type="EMBL" id="CP136897">
    <property type="protein sequence ID" value="WOL16411.1"/>
    <property type="molecule type" value="Genomic_DNA"/>
</dbReference>
<feature type="region of interest" description="Disordered" evidence="2">
    <location>
        <begin position="1"/>
        <end position="130"/>
    </location>
</feature>
<dbReference type="PANTHER" id="PTHR31342:SF43">
    <property type="entry name" value="F11A17.16"/>
    <property type="match status" value="1"/>
</dbReference>
<name>A0AAQ3QP82_9LILI</name>
<evidence type="ECO:0000256" key="1">
    <source>
        <dbReference type="ARBA" id="ARBA00023054"/>
    </source>
</evidence>
<dbReference type="GO" id="GO:0072699">
    <property type="term" value="P:protein localization to cortical microtubule cytoskeleton"/>
    <property type="evidence" value="ECO:0007669"/>
    <property type="project" value="TreeGrafter"/>
</dbReference>
<dbReference type="AlphaFoldDB" id="A0AAQ3QP82"/>
<feature type="compositionally biased region" description="Pro residues" evidence="2">
    <location>
        <begin position="247"/>
        <end position="260"/>
    </location>
</feature>
<evidence type="ECO:0000313" key="4">
    <source>
        <dbReference type="Proteomes" id="UP001327560"/>
    </source>
</evidence>
<protein>
    <submittedName>
        <fullName evidence="3">Protein CHUP1, chloroplastic isoform X2</fullName>
    </submittedName>
</protein>